<dbReference type="Proteomes" id="UP001347146">
    <property type="component" value="Unassembled WGS sequence"/>
</dbReference>
<evidence type="ECO:0000313" key="1">
    <source>
        <dbReference type="EMBL" id="MEE3852292.1"/>
    </source>
</evidence>
<comment type="caution">
    <text evidence="1">The sequence shown here is derived from an EMBL/GenBank/DDBJ whole genome shotgun (WGS) entry which is preliminary data.</text>
</comment>
<sequence>MPQQITAGQWNRTVLHRQHLLGRVDEDAIEVLDRCVGLQAQDPAAPFFGLWSRIADFEPAELDDLLRRREVVRMAALRSTVFLLDAEDARWIRRLAQPTLDSGLALHARNLVGVRPEQVLDDAAELLADGPMPGARLGAAIAQRHPDEDPSTLVAVARCGLSLVQVPPRGLWRGVGAPTYALFDDWAGPGEPAVTGDEARRDLIRLYLRGFGPSTVAGIQSWCGMTRLKTLVEKMEADWELVELTGPDGERLFDLEGLDLVDADRPAPARLLAPYDNVLVAQADRRRIADEDRFGALRTPNGRSPGFVLLDGRLAGSWRIVDGRVSVDLMVDPTTAERDDLEAEVQQLQQFIAEPDR</sequence>
<dbReference type="PANTHER" id="PTHR38479">
    <property type="entry name" value="LMO0824 PROTEIN"/>
    <property type="match status" value="1"/>
</dbReference>
<protein>
    <submittedName>
        <fullName evidence="1">Winged helix DNA-binding domain-containing protein</fullName>
    </submittedName>
</protein>
<dbReference type="RefSeq" id="WP_330434332.1">
    <property type="nucleotide sequence ID" value="NZ_JAZDUF010000005.1"/>
</dbReference>
<reference evidence="1 2" key="1">
    <citation type="submission" date="2024-01" db="EMBL/GenBank/DDBJ databases">
        <title>Draft genome sequence of Gordonia sp. LSe1-13.</title>
        <authorList>
            <person name="Suphannarot A."/>
            <person name="Mingma R."/>
        </authorList>
    </citation>
    <scope>NUCLEOTIDE SEQUENCE [LARGE SCALE GENOMIC DNA]</scope>
    <source>
        <strain evidence="1 2">LSe1-13</strain>
    </source>
</reference>
<dbReference type="PANTHER" id="PTHR38479:SF2">
    <property type="entry name" value="WINGED HELIX DNA-BINDING DOMAIN-CONTAINING PROTEIN"/>
    <property type="match status" value="1"/>
</dbReference>
<keyword evidence="2" id="KW-1185">Reference proteome</keyword>
<proteinExistence type="predicted"/>
<evidence type="ECO:0000313" key="2">
    <source>
        <dbReference type="Proteomes" id="UP001347146"/>
    </source>
</evidence>
<dbReference type="InterPro" id="IPR009351">
    <property type="entry name" value="AlkZ-like"/>
</dbReference>
<dbReference type="GO" id="GO:0003677">
    <property type="term" value="F:DNA binding"/>
    <property type="evidence" value="ECO:0007669"/>
    <property type="project" value="UniProtKB-KW"/>
</dbReference>
<accession>A0ABU7MGY4</accession>
<gene>
    <name evidence="1" type="ORF">VZC37_18270</name>
</gene>
<keyword evidence="1" id="KW-0238">DNA-binding</keyword>
<dbReference type="Pfam" id="PF06224">
    <property type="entry name" value="AlkZ-like"/>
    <property type="match status" value="1"/>
</dbReference>
<dbReference type="EMBL" id="JAZDUF010000005">
    <property type="protein sequence ID" value="MEE3852292.1"/>
    <property type="molecule type" value="Genomic_DNA"/>
</dbReference>
<organism evidence="1 2">
    <name type="scientific">Gordonia sesuvii</name>
    <dbReference type="NCBI Taxonomy" id="3116777"/>
    <lineage>
        <taxon>Bacteria</taxon>
        <taxon>Bacillati</taxon>
        <taxon>Actinomycetota</taxon>
        <taxon>Actinomycetes</taxon>
        <taxon>Mycobacteriales</taxon>
        <taxon>Gordoniaceae</taxon>
        <taxon>Gordonia</taxon>
    </lineage>
</organism>
<name>A0ABU7MGY4_9ACTN</name>